<dbReference type="InterPro" id="IPR050178">
    <property type="entry name" value="AspA/AstE_fam"/>
</dbReference>
<dbReference type="PANTHER" id="PTHR15162">
    <property type="entry name" value="ASPARTOACYLASE"/>
    <property type="match status" value="1"/>
</dbReference>
<feature type="domain" description="Succinylglutamate desuccinylase/Aspartoacylase catalytic" evidence="5">
    <location>
        <begin position="20"/>
        <end position="167"/>
    </location>
</feature>
<reference evidence="6" key="1">
    <citation type="submission" date="2020-11" db="EMBL/GenBank/DDBJ databases">
        <title>Carbohydrate-dependent, anaerobic sulfur respiration: A novel catabolism in halophilic archaea.</title>
        <authorList>
            <person name="Sorokin D.Y."/>
            <person name="Messina E."/>
            <person name="Smedile F."/>
            <person name="La Cono V."/>
            <person name="Hallsworth J.E."/>
            <person name="Yakimov M.M."/>
        </authorList>
    </citation>
    <scope>NUCLEOTIDE SEQUENCE</scope>
    <source>
        <strain evidence="6">HSR12-1</strain>
    </source>
</reference>
<keyword evidence="4" id="KW-0862">Zinc</keyword>
<dbReference type="InterPro" id="IPR055438">
    <property type="entry name" value="AstE_AspA_cat"/>
</dbReference>
<dbReference type="AlphaFoldDB" id="A0A897MZW5"/>
<proteinExistence type="predicted"/>
<dbReference type="Gene3D" id="3.40.630.10">
    <property type="entry name" value="Zn peptidases"/>
    <property type="match status" value="1"/>
</dbReference>
<protein>
    <submittedName>
        <fullName evidence="6">Succinylglutamate desuccinylase</fullName>
    </submittedName>
</protein>
<evidence type="ECO:0000313" key="7">
    <source>
        <dbReference type="Proteomes" id="UP000663525"/>
    </source>
</evidence>
<evidence type="ECO:0000256" key="4">
    <source>
        <dbReference type="ARBA" id="ARBA00022833"/>
    </source>
</evidence>
<dbReference type="SUPFAM" id="SSF53187">
    <property type="entry name" value="Zn-dependent exopeptidases"/>
    <property type="match status" value="1"/>
</dbReference>
<dbReference type="Proteomes" id="UP000663525">
    <property type="component" value="Chromosome"/>
</dbReference>
<sequence length="271" mass="29836">MTDYLTRQRMRVEQLGAGEPSVAVVGAIHGDEPCGVTAIDRLLASEPPIERPVKLIVANERALAAEQRYCEEDLNRAFPGDTDGSTHESRLAAELAAELDGCTTLALHSTQSYEEPFAIVRRAGGRSEELARRLPVEAIVETGPFDDGRLFQSVETLVEVEAGYQGSTVAADNATRVVREFLRATGVLADQPPLEPREHEVYRLDDVVPKREAEEYEVYVSNFERVEAGDAFAAADGERVVADEPFYPVLLSAYGYEDVFGYTAKKRDNIV</sequence>
<evidence type="ECO:0000259" key="5">
    <source>
        <dbReference type="Pfam" id="PF24827"/>
    </source>
</evidence>
<evidence type="ECO:0000256" key="3">
    <source>
        <dbReference type="ARBA" id="ARBA00022801"/>
    </source>
</evidence>
<dbReference type="GO" id="GO:0005829">
    <property type="term" value="C:cytosol"/>
    <property type="evidence" value="ECO:0007669"/>
    <property type="project" value="TreeGrafter"/>
</dbReference>
<keyword evidence="2" id="KW-0479">Metal-binding</keyword>
<evidence type="ECO:0000256" key="2">
    <source>
        <dbReference type="ARBA" id="ARBA00022723"/>
    </source>
</evidence>
<keyword evidence="3" id="KW-0378">Hydrolase</keyword>
<comment type="cofactor">
    <cofactor evidence="1">
        <name>Zn(2+)</name>
        <dbReference type="ChEBI" id="CHEBI:29105"/>
    </cofactor>
</comment>
<evidence type="ECO:0000256" key="1">
    <source>
        <dbReference type="ARBA" id="ARBA00001947"/>
    </source>
</evidence>
<accession>A0A897MZW5</accession>
<dbReference type="GO" id="GO:0046872">
    <property type="term" value="F:metal ion binding"/>
    <property type="evidence" value="ECO:0007669"/>
    <property type="project" value="UniProtKB-KW"/>
</dbReference>
<name>A0A897MZW5_9EURY</name>
<gene>
    <name evidence="6" type="primary">astE</name>
    <name evidence="6" type="ORF">HSR121_1647</name>
</gene>
<evidence type="ECO:0000313" key="6">
    <source>
        <dbReference type="EMBL" id="QSG05984.1"/>
    </source>
</evidence>
<dbReference type="Pfam" id="PF24827">
    <property type="entry name" value="AstE_AspA_cat"/>
    <property type="match status" value="1"/>
</dbReference>
<dbReference type="GO" id="GO:0016788">
    <property type="term" value="F:hydrolase activity, acting on ester bonds"/>
    <property type="evidence" value="ECO:0007669"/>
    <property type="project" value="InterPro"/>
</dbReference>
<organism evidence="6 7">
    <name type="scientific">Halapricum desulfuricans</name>
    <dbReference type="NCBI Taxonomy" id="2841257"/>
    <lineage>
        <taxon>Archaea</taxon>
        <taxon>Methanobacteriati</taxon>
        <taxon>Methanobacteriota</taxon>
        <taxon>Stenosarchaea group</taxon>
        <taxon>Halobacteria</taxon>
        <taxon>Halobacteriales</taxon>
        <taxon>Haloarculaceae</taxon>
        <taxon>Halapricum</taxon>
    </lineage>
</organism>
<dbReference type="EMBL" id="CP064787">
    <property type="protein sequence ID" value="QSG05984.1"/>
    <property type="molecule type" value="Genomic_DNA"/>
</dbReference>
<dbReference type="PANTHER" id="PTHR15162:SF7">
    <property type="entry name" value="SUCCINYLGLUTAMATE DESUCCINYLASE"/>
    <property type="match status" value="1"/>
</dbReference>